<keyword evidence="3" id="KW-0732">Signal</keyword>
<evidence type="ECO:0000313" key="11">
    <source>
        <dbReference type="Proteomes" id="UP001333710"/>
    </source>
</evidence>
<evidence type="ECO:0000313" key="10">
    <source>
        <dbReference type="EMBL" id="BDX08345.1"/>
    </source>
</evidence>
<dbReference type="PROSITE" id="PS51352">
    <property type="entry name" value="THIOREDOXIN_2"/>
    <property type="match status" value="1"/>
</dbReference>
<dbReference type="GO" id="GO:0042597">
    <property type="term" value="C:periplasmic space"/>
    <property type="evidence" value="ECO:0007669"/>
    <property type="project" value="UniProtKB-SubCell"/>
</dbReference>
<dbReference type="InterPro" id="IPR036249">
    <property type="entry name" value="Thioredoxin-like_sf"/>
</dbReference>
<accession>A0AA48KWA5</accession>
<reference evidence="10" key="1">
    <citation type="submission" date="2023-01" db="EMBL/GenBank/DDBJ databases">
        <title>Complete genome sequence of Planctobacterium marinum strain Dej080120_11.</title>
        <authorList>
            <person name="Ueki S."/>
            <person name="Maruyama F."/>
        </authorList>
    </citation>
    <scope>NUCLEOTIDE SEQUENCE</scope>
    <source>
        <strain evidence="10">Dej080120_11</strain>
    </source>
</reference>
<dbReference type="InterPro" id="IPR013766">
    <property type="entry name" value="Thioredoxin_domain"/>
</dbReference>
<feature type="disulfide bond" description="Redox-active" evidence="8">
    <location>
        <begin position="44"/>
        <end position="47"/>
    </location>
</feature>
<dbReference type="AlphaFoldDB" id="A0AA48KWA5"/>
<dbReference type="PANTHER" id="PTHR35891">
    <property type="entry name" value="THIOL:DISULFIDE INTERCHANGE PROTEIN DSBA"/>
    <property type="match status" value="1"/>
</dbReference>
<evidence type="ECO:0000256" key="4">
    <source>
        <dbReference type="ARBA" id="ARBA00022764"/>
    </source>
</evidence>
<dbReference type="CDD" id="cd03019">
    <property type="entry name" value="DsbA_DsbA"/>
    <property type="match status" value="1"/>
</dbReference>
<dbReference type="Proteomes" id="UP001333710">
    <property type="component" value="Chromosome"/>
</dbReference>
<comment type="similarity">
    <text evidence="2">Belongs to the thioredoxin family. DsbA subfamily.</text>
</comment>
<evidence type="ECO:0000256" key="1">
    <source>
        <dbReference type="ARBA" id="ARBA00004418"/>
    </source>
</evidence>
<evidence type="ECO:0000256" key="7">
    <source>
        <dbReference type="PIRNR" id="PIRNR001488"/>
    </source>
</evidence>
<dbReference type="PIRSF" id="PIRSF001488">
    <property type="entry name" value="Tdi_protein"/>
    <property type="match status" value="1"/>
</dbReference>
<dbReference type="GO" id="GO:0015036">
    <property type="term" value="F:disulfide oxidoreductase activity"/>
    <property type="evidence" value="ECO:0007669"/>
    <property type="project" value="UniProtKB-ARBA"/>
</dbReference>
<dbReference type="InterPro" id="IPR023205">
    <property type="entry name" value="DsbA/DsbL"/>
</dbReference>
<dbReference type="SUPFAM" id="SSF52833">
    <property type="entry name" value="Thioredoxin-like"/>
    <property type="match status" value="1"/>
</dbReference>
<dbReference type="KEGG" id="pmaw:MACH26_38660"/>
<keyword evidence="6" id="KW-0676">Redox-active center</keyword>
<keyword evidence="4 7" id="KW-0574">Periplasm</keyword>
<evidence type="ECO:0000256" key="8">
    <source>
        <dbReference type="PIRSR" id="PIRSR001488-1"/>
    </source>
</evidence>
<evidence type="ECO:0000256" key="6">
    <source>
        <dbReference type="ARBA" id="ARBA00023284"/>
    </source>
</evidence>
<dbReference type="PANTHER" id="PTHR35891:SF2">
    <property type="entry name" value="THIOL:DISULFIDE INTERCHANGE PROTEIN DSBA"/>
    <property type="match status" value="1"/>
</dbReference>
<keyword evidence="11" id="KW-1185">Reference proteome</keyword>
<keyword evidence="5 7" id="KW-1015">Disulfide bond</keyword>
<name>A0AA48KWA5_9ALTE</name>
<comment type="subcellular location">
    <subcellularLocation>
        <location evidence="1 7">Periplasm</location>
    </subcellularLocation>
</comment>
<sequence>MLFTALMAFNSQAQVLWEEGTHYRVIADEASKEKNITEFFSFWCPHCYNFEPIVAEIKKKKSNDVKFVKVHVNFMRSAGPDVQDMASQAMMVGRALNKDVEVNGAIFSHIHRDRKLIASKEDLQAILARTGITAEQFDKAWDSFAVKGMMGKNAKLINEFRRHVSGVPNFIVNGKYQATFQRGMSADDMVDLIVWLSELD</sequence>
<dbReference type="PROSITE" id="PS00194">
    <property type="entry name" value="THIOREDOXIN_1"/>
    <property type="match status" value="1"/>
</dbReference>
<dbReference type="EMBL" id="AP027272">
    <property type="protein sequence ID" value="BDX08345.1"/>
    <property type="molecule type" value="Genomic_DNA"/>
</dbReference>
<evidence type="ECO:0000256" key="5">
    <source>
        <dbReference type="ARBA" id="ARBA00023157"/>
    </source>
</evidence>
<evidence type="ECO:0000259" key="9">
    <source>
        <dbReference type="PROSITE" id="PS51352"/>
    </source>
</evidence>
<evidence type="ECO:0000256" key="2">
    <source>
        <dbReference type="ARBA" id="ARBA00005791"/>
    </source>
</evidence>
<protein>
    <recommendedName>
        <fullName evidence="7">Thiol:disulfide interchange protein</fullName>
    </recommendedName>
</protein>
<proteinExistence type="inferred from homology"/>
<dbReference type="InterPro" id="IPR001853">
    <property type="entry name" value="DSBA-like_thioredoxin_dom"/>
</dbReference>
<dbReference type="Gene3D" id="3.40.30.10">
    <property type="entry name" value="Glutaredoxin"/>
    <property type="match status" value="1"/>
</dbReference>
<evidence type="ECO:0000256" key="3">
    <source>
        <dbReference type="ARBA" id="ARBA00022729"/>
    </source>
</evidence>
<feature type="domain" description="Thioredoxin" evidence="9">
    <location>
        <begin position="1"/>
        <end position="198"/>
    </location>
</feature>
<dbReference type="InterPro" id="IPR050824">
    <property type="entry name" value="Thiol_disulfide_DsbA"/>
</dbReference>
<dbReference type="Pfam" id="PF01323">
    <property type="entry name" value="DSBA"/>
    <property type="match status" value="1"/>
</dbReference>
<organism evidence="10 11">
    <name type="scientific">Planctobacterium marinum</name>
    <dbReference type="NCBI Taxonomy" id="1631968"/>
    <lineage>
        <taxon>Bacteria</taxon>
        <taxon>Pseudomonadati</taxon>
        <taxon>Pseudomonadota</taxon>
        <taxon>Gammaproteobacteria</taxon>
        <taxon>Alteromonadales</taxon>
        <taxon>Alteromonadaceae</taxon>
        <taxon>Planctobacterium</taxon>
    </lineage>
</organism>
<dbReference type="InterPro" id="IPR017937">
    <property type="entry name" value="Thioredoxin_CS"/>
</dbReference>
<gene>
    <name evidence="10" type="primary">dsbA_2</name>
    <name evidence="10" type="ORF">MACH26_38660</name>
</gene>